<dbReference type="Proteomes" id="UP000183832">
    <property type="component" value="Unassembled WGS sequence"/>
</dbReference>
<protein>
    <submittedName>
        <fullName evidence="1">CLUMA_CG007755, isoform A</fullName>
    </submittedName>
</protein>
<sequence length="60" mass="7049">MSLFSIFPGMYNATCCEPKSACLKVNNRVWALRNNREKINPDQFRDQSENIPWNKNVQKC</sequence>
<proteinExistence type="predicted"/>
<dbReference type="AlphaFoldDB" id="A0A1J1I1N8"/>
<keyword evidence="2" id="KW-1185">Reference proteome</keyword>
<organism evidence="1 2">
    <name type="scientific">Clunio marinus</name>
    <dbReference type="NCBI Taxonomy" id="568069"/>
    <lineage>
        <taxon>Eukaryota</taxon>
        <taxon>Metazoa</taxon>
        <taxon>Ecdysozoa</taxon>
        <taxon>Arthropoda</taxon>
        <taxon>Hexapoda</taxon>
        <taxon>Insecta</taxon>
        <taxon>Pterygota</taxon>
        <taxon>Neoptera</taxon>
        <taxon>Endopterygota</taxon>
        <taxon>Diptera</taxon>
        <taxon>Nematocera</taxon>
        <taxon>Chironomoidea</taxon>
        <taxon>Chironomidae</taxon>
        <taxon>Clunio</taxon>
    </lineage>
</organism>
<evidence type="ECO:0000313" key="1">
    <source>
        <dbReference type="EMBL" id="CRK94240.1"/>
    </source>
</evidence>
<reference evidence="1 2" key="1">
    <citation type="submission" date="2015-04" db="EMBL/GenBank/DDBJ databases">
        <authorList>
            <person name="Syromyatnikov M.Y."/>
            <person name="Popov V.N."/>
        </authorList>
    </citation>
    <scope>NUCLEOTIDE SEQUENCE [LARGE SCALE GENOMIC DNA]</scope>
</reference>
<evidence type="ECO:0000313" key="2">
    <source>
        <dbReference type="Proteomes" id="UP000183832"/>
    </source>
</evidence>
<gene>
    <name evidence="1" type="ORF">CLUMA_CG007755</name>
</gene>
<dbReference type="EMBL" id="CVRI01000038">
    <property type="protein sequence ID" value="CRK94240.1"/>
    <property type="molecule type" value="Genomic_DNA"/>
</dbReference>
<accession>A0A1J1I1N8</accession>
<name>A0A1J1I1N8_9DIPT</name>